<reference evidence="1" key="1">
    <citation type="submission" date="2018-02" db="EMBL/GenBank/DDBJ databases">
        <title>Rhizophora mucronata_Transcriptome.</title>
        <authorList>
            <person name="Meera S.P."/>
            <person name="Sreeshan A."/>
            <person name="Augustine A."/>
        </authorList>
    </citation>
    <scope>NUCLEOTIDE SEQUENCE</scope>
    <source>
        <tissue evidence="1">Leaf</tissue>
    </source>
</reference>
<proteinExistence type="predicted"/>
<accession>A0A2P2PG50</accession>
<name>A0A2P2PG50_RHIMU</name>
<evidence type="ECO:0000313" key="1">
    <source>
        <dbReference type="EMBL" id="MBX53713.1"/>
    </source>
</evidence>
<protein>
    <submittedName>
        <fullName evidence="1">Uncharacterized protein</fullName>
    </submittedName>
</protein>
<sequence>MKWLPILAG</sequence>
<dbReference type="EMBL" id="GGEC01073229">
    <property type="protein sequence ID" value="MBX53713.1"/>
    <property type="molecule type" value="Transcribed_RNA"/>
</dbReference>
<organism evidence="1">
    <name type="scientific">Rhizophora mucronata</name>
    <name type="common">Asiatic mangrove</name>
    <dbReference type="NCBI Taxonomy" id="61149"/>
    <lineage>
        <taxon>Eukaryota</taxon>
        <taxon>Viridiplantae</taxon>
        <taxon>Streptophyta</taxon>
        <taxon>Embryophyta</taxon>
        <taxon>Tracheophyta</taxon>
        <taxon>Spermatophyta</taxon>
        <taxon>Magnoliopsida</taxon>
        <taxon>eudicotyledons</taxon>
        <taxon>Gunneridae</taxon>
        <taxon>Pentapetalae</taxon>
        <taxon>rosids</taxon>
        <taxon>fabids</taxon>
        <taxon>Malpighiales</taxon>
        <taxon>Rhizophoraceae</taxon>
        <taxon>Rhizophora</taxon>
    </lineage>
</organism>